<feature type="coiled-coil region" evidence="1">
    <location>
        <begin position="157"/>
        <end position="198"/>
    </location>
</feature>
<dbReference type="Proteomes" id="UP000187209">
    <property type="component" value="Unassembled WGS sequence"/>
</dbReference>
<comment type="caution">
    <text evidence="2">The sequence shown here is derived from an EMBL/GenBank/DDBJ whole genome shotgun (WGS) entry which is preliminary data.</text>
</comment>
<proteinExistence type="predicted"/>
<keyword evidence="3" id="KW-1185">Reference proteome</keyword>
<evidence type="ECO:0000256" key="1">
    <source>
        <dbReference type="SAM" id="Coils"/>
    </source>
</evidence>
<protein>
    <submittedName>
        <fullName evidence="2">Uncharacterized protein</fullName>
    </submittedName>
</protein>
<evidence type="ECO:0000313" key="3">
    <source>
        <dbReference type="Proteomes" id="UP000187209"/>
    </source>
</evidence>
<dbReference type="AlphaFoldDB" id="A0A1R2AN29"/>
<sequence length="507" mass="59169">MSFICRETKCNELAKFQCLCKAELRFCSKHLPQHKKTCRSPSKSIEHELKEALKSSKKGIKILNRISSQLIILSETLISSIKQSASNSLKIINDQKSKISSWVLNFNSDSLENEISLLKKIKLNKRDCSVIINLLIKLLDINDNGNYNENECGFPEHQILNEKYEEALGKLKEYEDIIEDYNEQKSQLKKIRREHRRSVKIMKTTSLKDFFYDTESNAPMHIKNLTKIIEETARENEDLKERCQEYLQNLEFAICNSERLADENEKIESKSVKTAQNNEESNKKIQESIKKVQEIDKKFQDCNKKLQNSIKEAQETDKKFQDCNKKLQNSIKESQDLKRKIQEMTLKAQINYSVTFENQRFKGVYDNLKNLGLPGFKDLDQSNSRIIEVIITRDQRYGFIFCSRYIDSIEYLECFYYVSSSLYSECTLYLDRIIYVGNFHVEGSAYLGTIYTDRINYSGLKVYDIEFNAILYDGSKMSAEAEDLLNQFQEFNPLVALLGNHLLIFNN</sequence>
<organism evidence="2 3">
    <name type="scientific">Stentor coeruleus</name>
    <dbReference type="NCBI Taxonomy" id="5963"/>
    <lineage>
        <taxon>Eukaryota</taxon>
        <taxon>Sar</taxon>
        <taxon>Alveolata</taxon>
        <taxon>Ciliophora</taxon>
        <taxon>Postciliodesmatophora</taxon>
        <taxon>Heterotrichea</taxon>
        <taxon>Heterotrichida</taxon>
        <taxon>Stentoridae</taxon>
        <taxon>Stentor</taxon>
    </lineage>
</organism>
<dbReference type="EMBL" id="MPUH01001882">
    <property type="protein sequence ID" value="OMJ65934.1"/>
    <property type="molecule type" value="Genomic_DNA"/>
</dbReference>
<reference evidence="2 3" key="1">
    <citation type="submission" date="2016-11" db="EMBL/GenBank/DDBJ databases">
        <title>The macronuclear genome of Stentor coeruleus: a giant cell with tiny introns.</title>
        <authorList>
            <person name="Slabodnick M."/>
            <person name="Ruby J.G."/>
            <person name="Reiff S.B."/>
            <person name="Swart E.C."/>
            <person name="Gosai S."/>
            <person name="Prabakaran S."/>
            <person name="Witkowska E."/>
            <person name="Larue G.E."/>
            <person name="Fisher S."/>
            <person name="Freeman R.M."/>
            <person name="Gunawardena J."/>
            <person name="Chu W."/>
            <person name="Stover N.A."/>
            <person name="Gregory B.D."/>
            <person name="Nowacki M."/>
            <person name="Derisi J."/>
            <person name="Roy S.W."/>
            <person name="Marshall W.F."/>
            <person name="Sood P."/>
        </authorList>
    </citation>
    <scope>NUCLEOTIDE SEQUENCE [LARGE SCALE GENOMIC DNA]</scope>
    <source>
        <strain evidence="2">WM001</strain>
    </source>
</reference>
<name>A0A1R2AN29_9CILI</name>
<keyword evidence="1" id="KW-0175">Coiled coil</keyword>
<evidence type="ECO:0000313" key="2">
    <source>
        <dbReference type="EMBL" id="OMJ65934.1"/>
    </source>
</evidence>
<gene>
    <name evidence="2" type="ORF">SteCoe_37402</name>
</gene>
<feature type="coiled-coil region" evidence="1">
    <location>
        <begin position="222"/>
        <end position="347"/>
    </location>
</feature>
<accession>A0A1R2AN29</accession>